<evidence type="ECO:0008006" key="7">
    <source>
        <dbReference type="Google" id="ProtNLM"/>
    </source>
</evidence>
<evidence type="ECO:0000313" key="5">
    <source>
        <dbReference type="EMBL" id="CAH2041306.1"/>
    </source>
</evidence>
<feature type="compositionally biased region" description="Acidic residues" evidence="2">
    <location>
        <begin position="81"/>
        <end position="90"/>
    </location>
</feature>
<proteinExistence type="predicted"/>
<dbReference type="PROSITE" id="PS51029">
    <property type="entry name" value="MADF"/>
    <property type="match status" value="1"/>
</dbReference>
<evidence type="ECO:0000256" key="1">
    <source>
        <dbReference type="PROSITE-ProRule" id="PRU00371"/>
    </source>
</evidence>
<feature type="compositionally biased region" description="Basic and acidic residues" evidence="2">
    <location>
        <begin position="125"/>
        <end position="136"/>
    </location>
</feature>
<comment type="subcellular location">
    <subcellularLocation>
        <location evidence="1">Nucleus</location>
    </subcellularLocation>
</comment>
<dbReference type="PANTHER" id="PTHR12243">
    <property type="entry name" value="MADF DOMAIN TRANSCRIPTION FACTOR"/>
    <property type="match status" value="1"/>
</dbReference>
<feature type="compositionally biased region" description="Basic residues" evidence="2">
    <location>
        <begin position="137"/>
        <end position="150"/>
    </location>
</feature>
<dbReference type="PROSITE" id="PS51031">
    <property type="entry name" value="BESS"/>
    <property type="match status" value="1"/>
</dbReference>
<feature type="compositionally biased region" description="Polar residues" evidence="2">
    <location>
        <begin position="231"/>
        <end position="241"/>
    </location>
</feature>
<dbReference type="Pfam" id="PF10545">
    <property type="entry name" value="MADF_DNA_bdg"/>
    <property type="match status" value="1"/>
</dbReference>
<gene>
    <name evidence="5" type="ORF">IPOD504_LOCUS3071</name>
</gene>
<name>A0ABN8HYQ0_9NEOP</name>
<feature type="region of interest" description="Disordered" evidence="2">
    <location>
        <begin position="222"/>
        <end position="241"/>
    </location>
</feature>
<evidence type="ECO:0000259" key="4">
    <source>
        <dbReference type="PROSITE" id="PS51031"/>
    </source>
</evidence>
<evidence type="ECO:0000256" key="2">
    <source>
        <dbReference type="SAM" id="MobiDB-lite"/>
    </source>
</evidence>
<dbReference type="Proteomes" id="UP000837857">
    <property type="component" value="Chromosome 13"/>
</dbReference>
<sequence>MDSVKKDIVWKEIGEQLKQSALACKQRWQCLRDAYRRALNKKKGRSKQAAKTVKPWKYENEMAFVVPFFMERKTQDSVEIASDDELSDNSDENHARDSIVSEKPNTEIDIDDTPANVNDANGTRILDEVPKNESQHKKSTKNPKAVKRKAVQTEASACATSMAKLIDDQNKLDAPRGHDELDRFFLNISETVKKFSPYVQALAKNKIFTIVSEMELELLAPPSSTPYAFKTSPQSASTSTT</sequence>
<accession>A0ABN8HYQ0</accession>
<dbReference type="InterPro" id="IPR004210">
    <property type="entry name" value="BESS_motif"/>
</dbReference>
<feature type="region of interest" description="Disordered" evidence="2">
    <location>
        <begin position="81"/>
        <end position="150"/>
    </location>
</feature>
<feature type="domain" description="BESS" evidence="4">
    <location>
        <begin position="178"/>
        <end position="217"/>
    </location>
</feature>
<protein>
    <recommendedName>
        <fullName evidence="7">MADF domain-containing protein</fullName>
    </recommendedName>
</protein>
<dbReference type="InterPro" id="IPR039353">
    <property type="entry name" value="TF_Adf1"/>
</dbReference>
<evidence type="ECO:0000313" key="6">
    <source>
        <dbReference type="Proteomes" id="UP000837857"/>
    </source>
</evidence>
<feature type="domain" description="MADF" evidence="3">
    <location>
        <begin position="1"/>
        <end position="70"/>
    </location>
</feature>
<organism evidence="5 6">
    <name type="scientific">Iphiclides podalirius</name>
    <name type="common">scarce swallowtail</name>
    <dbReference type="NCBI Taxonomy" id="110791"/>
    <lineage>
        <taxon>Eukaryota</taxon>
        <taxon>Metazoa</taxon>
        <taxon>Ecdysozoa</taxon>
        <taxon>Arthropoda</taxon>
        <taxon>Hexapoda</taxon>
        <taxon>Insecta</taxon>
        <taxon>Pterygota</taxon>
        <taxon>Neoptera</taxon>
        <taxon>Endopterygota</taxon>
        <taxon>Lepidoptera</taxon>
        <taxon>Glossata</taxon>
        <taxon>Ditrysia</taxon>
        <taxon>Papilionoidea</taxon>
        <taxon>Papilionidae</taxon>
        <taxon>Papilioninae</taxon>
        <taxon>Iphiclides</taxon>
    </lineage>
</organism>
<keyword evidence="1" id="KW-0539">Nucleus</keyword>
<dbReference type="PANTHER" id="PTHR12243:SF67">
    <property type="entry name" value="COREPRESSOR OF PANGOLIN, ISOFORM A-RELATED"/>
    <property type="match status" value="1"/>
</dbReference>
<dbReference type="InterPro" id="IPR006578">
    <property type="entry name" value="MADF-dom"/>
</dbReference>
<reference evidence="5" key="1">
    <citation type="submission" date="2022-03" db="EMBL/GenBank/DDBJ databases">
        <authorList>
            <person name="Martin H S."/>
        </authorList>
    </citation>
    <scope>NUCLEOTIDE SEQUENCE</scope>
</reference>
<feature type="non-terminal residue" evidence="5">
    <location>
        <position position="241"/>
    </location>
</feature>
<dbReference type="EMBL" id="OW152825">
    <property type="protein sequence ID" value="CAH2041306.1"/>
    <property type="molecule type" value="Genomic_DNA"/>
</dbReference>
<feature type="compositionally biased region" description="Basic and acidic residues" evidence="2">
    <location>
        <begin position="91"/>
        <end position="106"/>
    </location>
</feature>
<evidence type="ECO:0000259" key="3">
    <source>
        <dbReference type="PROSITE" id="PS51029"/>
    </source>
</evidence>
<keyword evidence="6" id="KW-1185">Reference proteome</keyword>